<dbReference type="SUPFAM" id="SSF52047">
    <property type="entry name" value="RNI-like"/>
    <property type="match status" value="1"/>
</dbReference>
<dbReference type="Gene3D" id="3.80.10.10">
    <property type="entry name" value="Ribonuclease Inhibitor"/>
    <property type="match status" value="1"/>
</dbReference>
<gene>
    <name evidence="1" type="ORF">EDD36DRAFT_421528</name>
</gene>
<protein>
    <recommendedName>
        <fullName evidence="3">F-box domain-containing protein</fullName>
    </recommendedName>
</protein>
<comment type="caution">
    <text evidence="1">The sequence shown here is derived from an EMBL/GenBank/DDBJ whole genome shotgun (WGS) entry which is preliminary data.</text>
</comment>
<dbReference type="Proteomes" id="UP001203852">
    <property type="component" value="Unassembled WGS sequence"/>
</dbReference>
<proteinExistence type="predicted"/>
<sequence length="501" mass="56530">MPMASKRKRLDSTMVVIDRSQAKYLIPRPFLPTEVTELIFSFCDTETLKQVRCCCSTWAYGKVGCSLFDSEITLIAHLYYLERFLYVFRSSPLKSCIRSLYIDLRWSSQFGMLEDWCTREGKAFDGDLRARPDSTYTLRDLVKLYPDSLYVQVFRPRDSMSGARGDMEQLRSVEFRTDHLNSVQSAAFAAVLGLCSSLRVLKINFGTDPGCMPILPAFVALMKTLGVRERGEISSGGRPALERGLLRSIAPALGFVMPSLTELSLLDFIPYLLYQDGDADESVGPIDFVQPRMLLGRVLGGLSHLDLRLSRYAQDTRWQKAKAVVDFLQQQRLPKLRSLRLHSDIGLACNHPTPPLLEDILGRHCRNLQSLTIRNGKLGLIRPPSEDDWDPSGTCWPAMLRRLNPRLSLTELEFGGYLGNAYQADFHVADGDKHGDDCLKARVIKWFLDPRIPANPSPLDMFEIHKFEGDVDDEEACIAATDDSWSLDCPVRGPYRETTAA</sequence>
<evidence type="ECO:0008006" key="3">
    <source>
        <dbReference type="Google" id="ProtNLM"/>
    </source>
</evidence>
<evidence type="ECO:0000313" key="2">
    <source>
        <dbReference type="Proteomes" id="UP001203852"/>
    </source>
</evidence>
<name>A0AAN6IB21_9EURO</name>
<dbReference type="SUPFAM" id="SSF81383">
    <property type="entry name" value="F-box domain"/>
    <property type="match status" value="1"/>
</dbReference>
<dbReference type="AlphaFoldDB" id="A0AAN6IB21"/>
<dbReference type="CDD" id="cd09917">
    <property type="entry name" value="F-box_SF"/>
    <property type="match status" value="1"/>
</dbReference>
<accession>A0AAN6IB21</accession>
<reference evidence="1" key="1">
    <citation type="journal article" date="2022" name="bioRxiv">
        <title>Deciphering the potential niche of two novel black yeast fungi from a biological soil crust based on their genomes, phenotypes, and melanin regulation.</title>
        <authorList>
            <consortium name="DOE Joint Genome Institute"/>
            <person name="Carr E.C."/>
            <person name="Barton Q."/>
            <person name="Grambo S."/>
            <person name="Sullivan M."/>
            <person name="Renfro C.M."/>
            <person name="Kuo A."/>
            <person name="Pangilinan J."/>
            <person name="Lipzen A."/>
            <person name="Keymanesh K."/>
            <person name="Savage E."/>
            <person name="Barry K."/>
            <person name="Grigoriev I.V."/>
            <person name="Riekhof W.R."/>
            <person name="Harris S.S."/>
        </authorList>
    </citation>
    <scope>NUCLEOTIDE SEQUENCE</scope>
    <source>
        <strain evidence="1">JF 03-4F</strain>
    </source>
</reference>
<evidence type="ECO:0000313" key="1">
    <source>
        <dbReference type="EMBL" id="KAI1610450.1"/>
    </source>
</evidence>
<dbReference type="EMBL" id="MU404358">
    <property type="protein sequence ID" value="KAI1610450.1"/>
    <property type="molecule type" value="Genomic_DNA"/>
</dbReference>
<dbReference type="InterPro" id="IPR036047">
    <property type="entry name" value="F-box-like_dom_sf"/>
</dbReference>
<organism evidence="1 2">
    <name type="scientific">Exophiala viscosa</name>
    <dbReference type="NCBI Taxonomy" id="2486360"/>
    <lineage>
        <taxon>Eukaryota</taxon>
        <taxon>Fungi</taxon>
        <taxon>Dikarya</taxon>
        <taxon>Ascomycota</taxon>
        <taxon>Pezizomycotina</taxon>
        <taxon>Eurotiomycetes</taxon>
        <taxon>Chaetothyriomycetidae</taxon>
        <taxon>Chaetothyriales</taxon>
        <taxon>Herpotrichiellaceae</taxon>
        <taxon>Exophiala</taxon>
    </lineage>
</organism>
<dbReference type="InterPro" id="IPR032675">
    <property type="entry name" value="LRR_dom_sf"/>
</dbReference>
<keyword evidence="2" id="KW-1185">Reference proteome</keyword>